<dbReference type="RefSeq" id="WP_127012780.1">
    <property type="nucleotide sequence ID" value="NZ_CP031422.1"/>
</dbReference>
<dbReference type="AlphaFoldDB" id="A0A3Q9J6P0"/>
<evidence type="ECO:0000256" key="1">
    <source>
        <dbReference type="SAM" id="SignalP"/>
    </source>
</evidence>
<proteinExistence type="predicted"/>
<feature type="signal peptide" evidence="1">
    <location>
        <begin position="1"/>
        <end position="23"/>
    </location>
</feature>
<organism evidence="2 3">
    <name type="scientific">Microbacterium oxydans</name>
    <dbReference type="NCBI Taxonomy" id="82380"/>
    <lineage>
        <taxon>Bacteria</taxon>
        <taxon>Bacillati</taxon>
        <taxon>Actinomycetota</taxon>
        <taxon>Actinomycetes</taxon>
        <taxon>Micrococcales</taxon>
        <taxon>Microbacteriaceae</taxon>
        <taxon>Microbacterium</taxon>
    </lineage>
</organism>
<evidence type="ECO:0008006" key="4">
    <source>
        <dbReference type="Google" id="ProtNLM"/>
    </source>
</evidence>
<name>A0A3Q9J6P0_9MICO</name>
<dbReference type="EMBL" id="CP031422">
    <property type="protein sequence ID" value="AZS42163.1"/>
    <property type="molecule type" value="Genomic_DNA"/>
</dbReference>
<evidence type="ECO:0000313" key="3">
    <source>
        <dbReference type="Proteomes" id="UP000274841"/>
    </source>
</evidence>
<gene>
    <name evidence="2" type="ORF">CVS54_03526</name>
</gene>
<keyword evidence="1" id="KW-0732">Signal</keyword>
<accession>A0A3Q9J6P0</accession>
<dbReference type="KEGG" id="moy:CVS54_03526"/>
<reference evidence="2 3" key="1">
    <citation type="submission" date="2018-08" db="EMBL/GenBank/DDBJ databases">
        <title>Microbacterium oxydans strain HG3.</title>
        <authorList>
            <person name="ORTET P."/>
        </authorList>
    </citation>
    <scope>NUCLEOTIDE SEQUENCE [LARGE SCALE GENOMIC DNA]</scope>
    <source>
        <strain evidence="2 3">HG3</strain>
    </source>
</reference>
<sequence>MDGMMRRAAWGTVLGVAVLGSLAACSSAGGSIEEIITGRMPIDQEIQTVSGTLVDEDGCASLFLNDEETYPIIWPLGFEIYEDGSAVGDVNGQVVLGQALSGRGFYFEREAFDSLVDVPEIHGLDRCSPGADTLIVFTQVEDFDTAE</sequence>
<dbReference type="PROSITE" id="PS51257">
    <property type="entry name" value="PROKAR_LIPOPROTEIN"/>
    <property type="match status" value="1"/>
</dbReference>
<dbReference type="Proteomes" id="UP000274841">
    <property type="component" value="Chromosome"/>
</dbReference>
<protein>
    <recommendedName>
        <fullName evidence="4">Lipoprotein</fullName>
    </recommendedName>
</protein>
<evidence type="ECO:0000313" key="2">
    <source>
        <dbReference type="EMBL" id="AZS42163.1"/>
    </source>
</evidence>
<feature type="chain" id="PRO_5039454131" description="Lipoprotein" evidence="1">
    <location>
        <begin position="24"/>
        <end position="147"/>
    </location>
</feature>